<evidence type="ECO:0000259" key="1">
    <source>
        <dbReference type="SMART" id="SM01321"/>
    </source>
</evidence>
<dbReference type="EMBL" id="JABRWO010000019">
    <property type="protein sequence ID" value="MBA2117737.1"/>
    <property type="molecule type" value="Genomic_DNA"/>
</dbReference>
<name>A0A7V9A9R2_9BACT</name>
<dbReference type="Pfam" id="PF01797">
    <property type="entry name" value="Y1_Tnp"/>
    <property type="match status" value="1"/>
</dbReference>
<reference evidence="2 3" key="1">
    <citation type="submission" date="2020-05" db="EMBL/GenBank/DDBJ databases">
        <title>Bremerella alba sp. nov., a novel planctomycete isolated from the surface of the macroalga Fucus spiralis.</title>
        <authorList>
            <person name="Godinho O."/>
            <person name="Botelho R."/>
            <person name="Albuquerque L."/>
            <person name="Wiegand S."/>
            <person name="Da Costa M.S."/>
            <person name="Lobo-Da-Cunha A."/>
            <person name="Jogler C."/>
            <person name="Lage O.M."/>
        </authorList>
    </citation>
    <scope>NUCLEOTIDE SEQUENCE [LARGE SCALE GENOMIC DNA]</scope>
    <source>
        <strain evidence="2 3">FF15</strain>
    </source>
</reference>
<dbReference type="SUPFAM" id="SSF143422">
    <property type="entry name" value="Transposase IS200-like"/>
    <property type="match status" value="1"/>
</dbReference>
<comment type="caution">
    <text evidence="2">The sequence shown here is derived from an EMBL/GenBank/DDBJ whole genome shotgun (WGS) entry which is preliminary data.</text>
</comment>
<dbReference type="NCBIfam" id="NF047646">
    <property type="entry name" value="REP_Tyr_transpos"/>
    <property type="match status" value="1"/>
</dbReference>
<dbReference type="SMART" id="SM01321">
    <property type="entry name" value="Y1_Tnp"/>
    <property type="match status" value="1"/>
</dbReference>
<organism evidence="2 3">
    <name type="scientific">Bremerella alba</name>
    <dbReference type="NCBI Taxonomy" id="980252"/>
    <lineage>
        <taxon>Bacteria</taxon>
        <taxon>Pseudomonadati</taxon>
        <taxon>Planctomycetota</taxon>
        <taxon>Planctomycetia</taxon>
        <taxon>Pirellulales</taxon>
        <taxon>Pirellulaceae</taxon>
        <taxon>Bremerella</taxon>
    </lineage>
</organism>
<dbReference type="Gene3D" id="3.30.70.1290">
    <property type="entry name" value="Transposase IS200-like"/>
    <property type="match status" value="1"/>
</dbReference>
<dbReference type="GO" id="GO:0006313">
    <property type="term" value="P:DNA transposition"/>
    <property type="evidence" value="ECO:0007669"/>
    <property type="project" value="InterPro"/>
</dbReference>
<dbReference type="GO" id="GO:0004803">
    <property type="term" value="F:transposase activity"/>
    <property type="evidence" value="ECO:0007669"/>
    <property type="project" value="InterPro"/>
</dbReference>
<dbReference type="Proteomes" id="UP000551616">
    <property type="component" value="Unassembled WGS sequence"/>
</dbReference>
<accession>A0A7V9A9R2</accession>
<dbReference type="AlphaFoldDB" id="A0A7V9A9R2"/>
<proteinExistence type="predicted"/>
<dbReference type="RefSeq" id="WP_207399105.1">
    <property type="nucleotide sequence ID" value="NZ_JABRWO010000019.1"/>
</dbReference>
<dbReference type="InterPro" id="IPR002686">
    <property type="entry name" value="Transposase_17"/>
</dbReference>
<dbReference type="GO" id="GO:0043565">
    <property type="term" value="F:sequence-specific DNA binding"/>
    <property type="evidence" value="ECO:0007669"/>
    <property type="project" value="TreeGrafter"/>
</dbReference>
<evidence type="ECO:0000313" key="2">
    <source>
        <dbReference type="EMBL" id="MBA2117737.1"/>
    </source>
</evidence>
<gene>
    <name evidence="2" type="ORF">HOV93_49390</name>
</gene>
<feature type="domain" description="Transposase IS200-like" evidence="1">
    <location>
        <begin position="16"/>
        <end position="151"/>
    </location>
</feature>
<dbReference type="InterPro" id="IPR052715">
    <property type="entry name" value="RAYT_transposase"/>
</dbReference>
<protein>
    <recommendedName>
        <fullName evidence="1">Transposase IS200-like domain-containing protein</fullName>
    </recommendedName>
</protein>
<keyword evidence="3" id="KW-1185">Reference proteome</keyword>
<dbReference type="PANTHER" id="PTHR36966:SF1">
    <property type="entry name" value="REP-ASSOCIATED TYROSINE TRANSPOSASE"/>
    <property type="match status" value="1"/>
</dbReference>
<dbReference type="PANTHER" id="PTHR36966">
    <property type="entry name" value="REP-ASSOCIATED TYROSINE TRANSPOSASE"/>
    <property type="match status" value="1"/>
</dbReference>
<evidence type="ECO:0000313" key="3">
    <source>
        <dbReference type="Proteomes" id="UP000551616"/>
    </source>
</evidence>
<sequence>MKRSIPHRKQVKHYEGAGHLHELTFSTYLRLPLLTSDPWRKIVASKLNAGCELARFDLIAFVFMPEHIHLLVSPKDSSATVSNLLAWTKRQSSIEIKHLLIQYESPLLARLTIQQRPGRQCFRFWQEGGGFDRNLFSPDAIAASINYIHNNPVKRGLCNRTTDWKWSSAKFYEDRTTQSELPDLTLLDPSWLHSSGFQNENGQ</sequence>
<dbReference type="InterPro" id="IPR036515">
    <property type="entry name" value="Transposase_17_sf"/>
</dbReference>